<feature type="region of interest" description="Disordered" evidence="1">
    <location>
        <begin position="174"/>
        <end position="209"/>
    </location>
</feature>
<evidence type="ECO:0000256" key="1">
    <source>
        <dbReference type="SAM" id="MobiDB-lite"/>
    </source>
</evidence>
<keyword evidence="2" id="KW-1133">Transmembrane helix</keyword>
<sequence length="209" mass="21310">MSALASARVRPLLVAVAFLILGVLLGVLWAFVIPYAEVTVTERGLAFPAPQSALLFSGPAVFALLAFGFGAVCALAVWILLRSARGVTGLLFAVALALVASGLAMEVGSAVADARAGGVDPHTPGTYQLVDDLWLTGAGWNFLAAPWLLLICAPGTAALVYFVCAAGSGDGAWHPRGQIPPEEPSVGAVPPPPADWNYPGAPAADGLRA</sequence>
<evidence type="ECO:0000313" key="3">
    <source>
        <dbReference type="EMBL" id="MFC0313755.1"/>
    </source>
</evidence>
<proteinExistence type="predicted"/>
<dbReference type="InterPro" id="IPR021213">
    <property type="entry name" value="DUF2567"/>
</dbReference>
<dbReference type="Proteomes" id="UP001589783">
    <property type="component" value="Unassembled WGS sequence"/>
</dbReference>
<feature type="transmembrane region" description="Helical" evidence="2">
    <location>
        <begin position="144"/>
        <end position="166"/>
    </location>
</feature>
<feature type="transmembrane region" description="Helical" evidence="2">
    <location>
        <begin position="87"/>
        <end position="105"/>
    </location>
</feature>
<accession>A0ABV6H4M3</accession>
<dbReference type="Pfam" id="PF10821">
    <property type="entry name" value="DUF2567"/>
    <property type="match status" value="1"/>
</dbReference>
<dbReference type="EMBL" id="JBHLWV010000011">
    <property type="protein sequence ID" value="MFC0313755.1"/>
    <property type="molecule type" value="Genomic_DNA"/>
</dbReference>
<comment type="caution">
    <text evidence="3">The sequence shown here is derived from an EMBL/GenBank/DDBJ whole genome shotgun (WGS) entry which is preliminary data.</text>
</comment>
<dbReference type="RefSeq" id="WP_382360520.1">
    <property type="nucleotide sequence ID" value="NZ_JBHLWV010000011.1"/>
</dbReference>
<organism evidence="3 4">
    <name type="scientific">Gordonia phosphorivorans</name>
    <dbReference type="NCBI Taxonomy" id="1056982"/>
    <lineage>
        <taxon>Bacteria</taxon>
        <taxon>Bacillati</taxon>
        <taxon>Actinomycetota</taxon>
        <taxon>Actinomycetes</taxon>
        <taxon>Mycobacteriales</taxon>
        <taxon>Gordoniaceae</taxon>
        <taxon>Gordonia</taxon>
    </lineage>
</organism>
<feature type="transmembrane region" description="Helical" evidence="2">
    <location>
        <begin position="56"/>
        <end position="80"/>
    </location>
</feature>
<evidence type="ECO:0000313" key="4">
    <source>
        <dbReference type="Proteomes" id="UP001589783"/>
    </source>
</evidence>
<keyword evidence="2" id="KW-0812">Transmembrane</keyword>
<protein>
    <submittedName>
        <fullName evidence="3">DUF2567 domain-containing protein</fullName>
    </submittedName>
</protein>
<evidence type="ECO:0000256" key="2">
    <source>
        <dbReference type="SAM" id="Phobius"/>
    </source>
</evidence>
<feature type="transmembrane region" description="Helical" evidence="2">
    <location>
        <begin position="12"/>
        <end position="36"/>
    </location>
</feature>
<name>A0ABV6H4M3_9ACTN</name>
<gene>
    <name evidence="3" type="ORF">ACFFJD_02665</name>
</gene>
<keyword evidence="2" id="KW-0472">Membrane</keyword>
<keyword evidence="4" id="KW-1185">Reference proteome</keyword>
<reference evidence="3 4" key="1">
    <citation type="submission" date="2024-09" db="EMBL/GenBank/DDBJ databases">
        <authorList>
            <person name="Sun Q."/>
            <person name="Mori K."/>
        </authorList>
    </citation>
    <scope>NUCLEOTIDE SEQUENCE [LARGE SCALE GENOMIC DNA]</scope>
    <source>
        <strain evidence="3 4">CCM 7957</strain>
    </source>
</reference>